<evidence type="ECO:0000256" key="1">
    <source>
        <dbReference type="SAM" id="SignalP"/>
    </source>
</evidence>
<dbReference type="EMBL" id="JBHUOL010000018">
    <property type="protein sequence ID" value="MFD2909287.1"/>
    <property type="molecule type" value="Genomic_DNA"/>
</dbReference>
<protein>
    <submittedName>
        <fullName evidence="2">Uncharacterized protein</fullName>
    </submittedName>
</protein>
<keyword evidence="3" id="KW-1185">Reference proteome</keyword>
<sequence length="299" mass="34366">MLTFKKTIFCTLLFFISNSFFAQTNYEFFGIVKLNGDAKNMISYRINFEERKGKVSGYSITDLDGEHETKNVITGTYDSKTKIFNFQENEILYTKSAFSQSSFCFINYTGKIKLVNKNSKLEGDFKGMFKNKTTCINGTLTLVGSEKIYEKLNTITKKIEKSKKIEQKIKDEVNPIQFMDDLKLNKLTKNQNMSVVWEDKKIKIEIFDAGKEDGDKVNLYNGTKLILSNYEITNKKKVIEIELEKDNLEFTIEAISEGSIAPNTVKIILVDKNRSFELMTNLSKSEKAKITFIKKDALN</sequence>
<reference evidence="3" key="1">
    <citation type="journal article" date="2019" name="Int. J. Syst. Evol. Microbiol.">
        <title>The Global Catalogue of Microorganisms (GCM) 10K type strain sequencing project: providing services to taxonomists for standard genome sequencing and annotation.</title>
        <authorList>
            <consortium name="The Broad Institute Genomics Platform"/>
            <consortium name="The Broad Institute Genome Sequencing Center for Infectious Disease"/>
            <person name="Wu L."/>
            <person name="Ma J."/>
        </authorList>
    </citation>
    <scope>NUCLEOTIDE SEQUENCE [LARGE SCALE GENOMIC DNA]</scope>
    <source>
        <strain evidence="3">KCTC 52644</strain>
    </source>
</reference>
<keyword evidence="1" id="KW-0732">Signal</keyword>
<organism evidence="2 3">
    <name type="scientific">Flavobacterium ardleyense</name>
    <dbReference type="NCBI Taxonomy" id="2038737"/>
    <lineage>
        <taxon>Bacteria</taxon>
        <taxon>Pseudomonadati</taxon>
        <taxon>Bacteroidota</taxon>
        <taxon>Flavobacteriia</taxon>
        <taxon>Flavobacteriales</taxon>
        <taxon>Flavobacteriaceae</taxon>
        <taxon>Flavobacterium</taxon>
    </lineage>
</organism>
<evidence type="ECO:0000313" key="2">
    <source>
        <dbReference type="EMBL" id="MFD2909287.1"/>
    </source>
</evidence>
<name>A0ABW5ZBX8_9FLAO</name>
<evidence type="ECO:0000313" key="3">
    <source>
        <dbReference type="Proteomes" id="UP001597549"/>
    </source>
</evidence>
<feature type="chain" id="PRO_5047070260" evidence="1">
    <location>
        <begin position="23"/>
        <end position="299"/>
    </location>
</feature>
<feature type="signal peptide" evidence="1">
    <location>
        <begin position="1"/>
        <end position="22"/>
    </location>
</feature>
<accession>A0ABW5ZBX8</accession>
<dbReference type="Proteomes" id="UP001597549">
    <property type="component" value="Unassembled WGS sequence"/>
</dbReference>
<gene>
    <name evidence="2" type="ORF">ACFSX9_11170</name>
</gene>
<proteinExistence type="predicted"/>
<dbReference type="RefSeq" id="WP_379807653.1">
    <property type="nucleotide sequence ID" value="NZ_JBHUOL010000018.1"/>
</dbReference>
<comment type="caution">
    <text evidence="2">The sequence shown here is derived from an EMBL/GenBank/DDBJ whole genome shotgun (WGS) entry which is preliminary data.</text>
</comment>